<dbReference type="RefSeq" id="WP_141354541.1">
    <property type="nucleotide sequence ID" value="NZ_BJNV01000077.1"/>
</dbReference>
<evidence type="ECO:0000313" key="2">
    <source>
        <dbReference type="EMBL" id="GEC97334.1"/>
    </source>
</evidence>
<comment type="caution">
    <text evidence="2">The sequence shown here is derived from an EMBL/GenBank/DDBJ whole genome shotgun (WGS) entry which is preliminary data.</text>
</comment>
<dbReference type="InterPro" id="IPR037026">
    <property type="entry name" value="Vgr_OB-fold_dom_sf"/>
</dbReference>
<proteinExistence type="predicted"/>
<dbReference type="Proteomes" id="UP000318422">
    <property type="component" value="Unassembled WGS sequence"/>
</dbReference>
<feature type="domain" description="Gp5/Type VI secretion system Vgr protein OB-fold" evidence="1">
    <location>
        <begin position="20"/>
        <end position="97"/>
    </location>
</feature>
<dbReference type="AlphaFoldDB" id="A0A4Y4D0R4"/>
<dbReference type="Gene3D" id="2.40.50.230">
    <property type="entry name" value="Gp5 N-terminal domain"/>
    <property type="match status" value="1"/>
</dbReference>
<dbReference type="EMBL" id="BJNV01000077">
    <property type="protein sequence ID" value="GEC97334.1"/>
    <property type="molecule type" value="Genomic_DNA"/>
</dbReference>
<keyword evidence="3" id="KW-1185">Reference proteome</keyword>
<organism evidence="2 3">
    <name type="scientific">Zoogloea ramigera</name>
    <dbReference type="NCBI Taxonomy" id="350"/>
    <lineage>
        <taxon>Bacteria</taxon>
        <taxon>Pseudomonadati</taxon>
        <taxon>Pseudomonadota</taxon>
        <taxon>Betaproteobacteria</taxon>
        <taxon>Rhodocyclales</taxon>
        <taxon>Zoogloeaceae</taxon>
        <taxon>Zoogloea</taxon>
    </lineage>
</organism>
<sequence length="232" mass="24003">MIPGLTTADGNARPRLYGVYPALVTDVQDPDNQGRVQIKLPLVEEADGATALAWARLATLMAGSDRGTWFIPEVNDEVLVAFTAGDPRRPVVIGALWNGVDAPPETMDSANNVRSVTSRSGHKLSFDDTAGSEKVVLETQGGHTFTLDDAAGGTVTLAHSNGATVKIDAAGNIEITANVKVKITAPAGLDVTAAMVTVDAAMSKFSGVVKADTVITNSVVSASYTPGAGNVW</sequence>
<evidence type="ECO:0000313" key="3">
    <source>
        <dbReference type="Proteomes" id="UP000318422"/>
    </source>
</evidence>
<protein>
    <submittedName>
        <fullName evidence="2">Phage tail protein</fullName>
    </submittedName>
</protein>
<dbReference type="SUPFAM" id="SSF69255">
    <property type="entry name" value="gp5 N-terminal domain-like"/>
    <property type="match status" value="1"/>
</dbReference>
<gene>
    <name evidence="2" type="ORF">ZRA01_34070</name>
</gene>
<reference evidence="2 3" key="1">
    <citation type="submission" date="2019-06" db="EMBL/GenBank/DDBJ databases">
        <title>Whole genome shotgun sequence of Zoogloea ramigera NBRC 15342.</title>
        <authorList>
            <person name="Hosoyama A."/>
            <person name="Uohara A."/>
            <person name="Ohji S."/>
            <person name="Ichikawa N."/>
        </authorList>
    </citation>
    <scope>NUCLEOTIDE SEQUENCE [LARGE SCALE GENOMIC DNA]</scope>
    <source>
        <strain evidence="2 3">NBRC 15342</strain>
    </source>
</reference>
<accession>A0A4Y4D0R4</accession>
<evidence type="ECO:0000259" key="1">
    <source>
        <dbReference type="Pfam" id="PF04717"/>
    </source>
</evidence>
<dbReference type="InterPro" id="IPR006531">
    <property type="entry name" value="Gp5/Vgr_OB"/>
</dbReference>
<dbReference type="Pfam" id="PF04717">
    <property type="entry name" value="Phage_base_V"/>
    <property type="match status" value="1"/>
</dbReference>
<name>A0A4Y4D0R4_ZOORA</name>
<dbReference type="SUPFAM" id="SSF69349">
    <property type="entry name" value="Phage fibre proteins"/>
    <property type="match status" value="1"/>
</dbReference>
<dbReference type="OrthoDB" id="9762420at2"/>